<proteinExistence type="predicted"/>
<accession>A0A7T0BWE1</accession>
<dbReference type="Gene3D" id="3.40.190.10">
    <property type="entry name" value="Periplasmic binding protein-like II"/>
    <property type="match status" value="2"/>
</dbReference>
<evidence type="ECO:0000256" key="1">
    <source>
        <dbReference type="SAM" id="Phobius"/>
    </source>
</evidence>
<reference evidence="3 4" key="1">
    <citation type="submission" date="2020-02" db="EMBL/GenBank/DDBJ databases">
        <title>Genomic and physiological characterization of two novel Nitrospinaceae genera.</title>
        <authorList>
            <person name="Mueller A.J."/>
            <person name="Jung M.-Y."/>
            <person name="Strachan C.R."/>
            <person name="Herbold C.W."/>
            <person name="Kirkegaard R.H."/>
            <person name="Daims H."/>
        </authorList>
    </citation>
    <scope>NUCLEOTIDE SEQUENCE [LARGE SCALE GENOMIC DNA]</scope>
    <source>
        <strain evidence="3">EB</strain>
    </source>
</reference>
<dbReference type="AlphaFoldDB" id="A0A7T0BWE1"/>
<dbReference type="KEGG" id="nli:G3M70_09600"/>
<evidence type="ECO:0000313" key="4">
    <source>
        <dbReference type="Proteomes" id="UP000594688"/>
    </source>
</evidence>
<dbReference type="Proteomes" id="UP000594688">
    <property type="component" value="Chromosome"/>
</dbReference>
<feature type="chain" id="PRO_5033044543" evidence="2">
    <location>
        <begin position="22"/>
        <end position="539"/>
    </location>
</feature>
<keyword evidence="2" id="KW-0732">Signal</keyword>
<organism evidence="3 4">
    <name type="scientific">Candidatus Nitronauta litoralis</name>
    <dbReference type="NCBI Taxonomy" id="2705533"/>
    <lineage>
        <taxon>Bacteria</taxon>
        <taxon>Pseudomonadati</taxon>
        <taxon>Nitrospinota/Tectimicrobiota group</taxon>
        <taxon>Nitrospinota</taxon>
        <taxon>Nitrospinia</taxon>
        <taxon>Nitrospinales</taxon>
        <taxon>Nitrospinaceae</taxon>
        <taxon>Candidatus Nitronauta</taxon>
    </lineage>
</organism>
<gene>
    <name evidence="3" type="ORF">G3M70_09600</name>
</gene>
<sequence length="539" mass="61104">MIFRFLIFIAVCLLMPLGVTAPVVADEHGSVTFLGVALDPETQEADQKLREFIRGQQSLHFETRDQEYGAAIHTLVDWDENEQGPMIARVTPYVYVVAEMLGAELDILATYHSKKTGKFIYHSYLVTRKTTFSENDLDGFVKTLRESPVPSQFIYHNKFSTSSYFLPSLYFARHDIFSVPGSSANDRKFITINARRPEDASGSSSLVRKVKEGQADFAAVWDGTKVKFDQDPDLNFLKLPQGLPNDLLVVTRNSPDELKDGLRETINKLGPQEINIGDFQTWVDFNKTPEARRALASLRWLAKVPPNPVPVKIRKPHADGETIEPRYLEAARQAVRLSGTEFILYDEDFHKQFDVLWTLHQTHDDSLIITSEFIDSELPQQKFHISFKRNDLESLVTRIGSEITNRMHRIRYIWPFDDAAARVLRDVDFNIPEGTRMKGMKITWSDQSSNAYTSDKPFDISVAESGFHSFRLEGDGFPKGADNHYSFDPMGNSAYRVFLVRPNPGGRVLKVATLGMIGLFSLAALFSLKAAFFSRKKDA</sequence>
<keyword evidence="1" id="KW-1133">Transmembrane helix</keyword>
<keyword evidence="1" id="KW-0472">Membrane</keyword>
<dbReference type="Pfam" id="PF12974">
    <property type="entry name" value="Phosphonate-bd"/>
    <property type="match status" value="1"/>
</dbReference>
<evidence type="ECO:0000313" key="3">
    <source>
        <dbReference type="EMBL" id="QPJ62108.1"/>
    </source>
</evidence>
<evidence type="ECO:0000256" key="2">
    <source>
        <dbReference type="SAM" id="SignalP"/>
    </source>
</evidence>
<protein>
    <submittedName>
        <fullName evidence="3">PhnD/SsuA/transferrin family substrate-binding protein</fullName>
    </submittedName>
</protein>
<feature type="signal peptide" evidence="2">
    <location>
        <begin position="1"/>
        <end position="21"/>
    </location>
</feature>
<keyword evidence="1" id="KW-0812">Transmembrane</keyword>
<feature type="transmembrane region" description="Helical" evidence="1">
    <location>
        <begin position="508"/>
        <end position="528"/>
    </location>
</feature>
<name>A0A7T0BWE1_9BACT</name>
<dbReference type="EMBL" id="CP048685">
    <property type="protein sequence ID" value="QPJ62108.1"/>
    <property type="molecule type" value="Genomic_DNA"/>
</dbReference>